<dbReference type="Proteomes" id="UP001157046">
    <property type="component" value="Unassembled WGS sequence"/>
</dbReference>
<dbReference type="PROSITE" id="PS51257">
    <property type="entry name" value="PROKAR_LIPOPROTEIN"/>
    <property type="match status" value="1"/>
</dbReference>
<accession>A0ABQ6J2U7</accession>
<protein>
    <recommendedName>
        <fullName evidence="3">Lipoprotein</fullName>
    </recommendedName>
</protein>
<evidence type="ECO:0000313" key="2">
    <source>
        <dbReference type="Proteomes" id="UP001157046"/>
    </source>
</evidence>
<dbReference type="RefSeq" id="WP_248937943.1">
    <property type="nucleotide sequence ID" value="NZ_BSUY01000001.1"/>
</dbReference>
<proteinExistence type="predicted"/>
<organism evidence="1 2">
    <name type="scientific">Shewanella glacialipiscicola</name>
    <dbReference type="NCBI Taxonomy" id="614069"/>
    <lineage>
        <taxon>Bacteria</taxon>
        <taxon>Pseudomonadati</taxon>
        <taxon>Pseudomonadota</taxon>
        <taxon>Gammaproteobacteria</taxon>
        <taxon>Alteromonadales</taxon>
        <taxon>Shewanellaceae</taxon>
        <taxon>Shewanella</taxon>
    </lineage>
</organism>
<comment type="caution">
    <text evidence="1">The sequence shown here is derived from an EMBL/GenBank/DDBJ whole genome shotgun (WGS) entry which is preliminary data.</text>
</comment>
<evidence type="ECO:0008006" key="3">
    <source>
        <dbReference type="Google" id="ProtNLM"/>
    </source>
</evidence>
<gene>
    <name evidence="1" type="ORF">GCM10025855_19840</name>
</gene>
<evidence type="ECO:0000313" key="1">
    <source>
        <dbReference type="EMBL" id="GMA82451.1"/>
    </source>
</evidence>
<sequence length="235" mass="25964">MKKLLLASLVSTLLVGCGGSDDNSGNTSVPPVPVPPPAVEGGELPDIGVDYEDHEPPAVEGGELPDIGVDYTPTVEDLISEKLNWDHSEIESLCSKIKCSISDETIFFGYENGNIYQDNSASFFTISPDTGVTSTVIHEKPVDDKFSYVSDCDVFYTKDDKHLFVDTDKVTESKLDSFQYVIKHYNDFMCNITMVTPSGVEERRPLAFSIPLSYSMNVEQFEILSGILRQEITVK</sequence>
<name>A0ABQ6J2U7_9GAMM</name>
<reference evidence="2" key="1">
    <citation type="journal article" date="2019" name="Int. J. Syst. Evol. Microbiol.">
        <title>The Global Catalogue of Microorganisms (GCM) 10K type strain sequencing project: providing services to taxonomists for standard genome sequencing and annotation.</title>
        <authorList>
            <consortium name="The Broad Institute Genomics Platform"/>
            <consortium name="The Broad Institute Genome Sequencing Center for Infectious Disease"/>
            <person name="Wu L."/>
            <person name="Ma J."/>
        </authorList>
    </citation>
    <scope>NUCLEOTIDE SEQUENCE [LARGE SCALE GENOMIC DNA]</scope>
    <source>
        <strain evidence="2">NBRC 102030</strain>
    </source>
</reference>
<keyword evidence="2" id="KW-1185">Reference proteome</keyword>
<dbReference type="EMBL" id="BSUY01000001">
    <property type="protein sequence ID" value="GMA82451.1"/>
    <property type="molecule type" value="Genomic_DNA"/>
</dbReference>